<dbReference type="SUPFAM" id="SSF53098">
    <property type="entry name" value="Ribonuclease H-like"/>
    <property type="match status" value="1"/>
</dbReference>
<keyword evidence="6" id="KW-0614">Plasmid</keyword>
<keyword evidence="4" id="KW-0233">DNA recombination</keyword>
<dbReference type="GO" id="GO:0003677">
    <property type="term" value="F:DNA binding"/>
    <property type="evidence" value="ECO:0007669"/>
    <property type="project" value="UniProtKB-KW"/>
</dbReference>
<dbReference type="InterPro" id="IPR047930">
    <property type="entry name" value="Transpos_IS6"/>
</dbReference>
<dbReference type="InterPro" id="IPR032874">
    <property type="entry name" value="DDE_dom"/>
</dbReference>
<dbReference type="PANTHER" id="PTHR35528">
    <property type="entry name" value="BLL1675 PROTEIN"/>
    <property type="match status" value="1"/>
</dbReference>
<dbReference type="GO" id="GO:0032196">
    <property type="term" value="P:transposition"/>
    <property type="evidence" value="ECO:0007669"/>
    <property type="project" value="UniProtKB-KW"/>
</dbReference>
<dbReference type="EMBL" id="MK312245">
    <property type="protein sequence ID" value="QIQ11733.1"/>
    <property type="molecule type" value="Genomic_DNA"/>
</dbReference>
<protein>
    <submittedName>
        <fullName evidence="6">Mobile element protein</fullName>
    </submittedName>
</protein>
<dbReference type="InterPro" id="IPR012337">
    <property type="entry name" value="RNaseH-like_sf"/>
</dbReference>
<evidence type="ECO:0000256" key="2">
    <source>
        <dbReference type="ARBA" id="ARBA00022578"/>
    </source>
</evidence>
<dbReference type="GO" id="GO:0006310">
    <property type="term" value="P:DNA recombination"/>
    <property type="evidence" value="ECO:0007669"/>
    <property type="project" value="UniProtKB-KW"/>
</dbReference>
<dbReference type="Pfam" id="PF13610">
    <property type="entry name" value="DDE_Tnp_IS240"/>
    <property type="match status" value="1"/>
</dbReference>
<dbReference type="NCBIfam" id="NF033587">
    <property type="entry name" value="transpos_IS6"/>
    <property type="match status" value="1"/>
</dbReference>
<evidence type="ECO:0000256" key="4">
    <source>
        <dbReference type="ARBA" id="ARBA00023172"/>
    </source>
</evidence>
<evidence type="ECO:0000256" key="1">
    <source>
        <dbReference type="ARBA" id="ARBA00002286"/>
    </source>
</evidence>
<comment type="function">
    <text evidence="1">Involved in the transposition of the insertion sequence.</text>
</comment>
<dbReference type="PANTHER" id="PTHR35528:SF3">
    <property type="entry name" value="BLL1675 PROTEIN"/>
    <property type="match status" value="1"/>
</dbReference>
<keyword evidence="3" id="KW-0238">DNA-binding</keyword>
<geneLocation type="plasmid" evidence="6">
    <name>pK204_KPC</name>
</geneLocation>
<organism evidence="6">
    <name type="scientific">Klebsiella pneumoniae</name>
    <dbReference type="NCBI Taxonomy" id="573"/>
    <lineage>
        <taxon>Bacteria</taxon>
        <taxon>Pseudomonadati</taxon>
        <taxon>Pseudomonadota</taxon>
        <taxon>Gammaproteobacteria</taxon>
        <taxon>Enterobacterales</taxon>
        <taxon>Enterobacteriaceae</taxon>
        <taxon>Klebsiella/Raoultella group</taxon>
        <taxon>Klebsiella</taxon>
        <taxon>Klebsiella pneumoniae complex</taxon>
    </lineage>
</organism>
<feature type="domain" description="DDE" evidence="5">
    <location>
        <begin position="75"/>
        <end position="166"/>
    </location>
</feature>
<evidence type="ECO:0000313" key="6">
    <source>
        <dbReference type="EMBL" id="QIQ11733.1"/>
    </source>
</evidence>
<dbReference type="InterPro" id="IPR036397">
    <property type="entry name" value="RNaseH_sf"/>
</dbReference>
<dbReference type="AlphaFoldDB" id="A0A6G9HME6"/>
<evidence type="ECO:0000259" key="5">
    <source>
        <dbReference type="Pfam" id="PF13610"/>
    </source>
</evidence>
<accession>A0A6G9HME6</accession>
<sequence>MNPFKGRHFQRDIILWAVRWYCKYGISYRELQEMLAERGVNVDHSTIYRWVQRYAPEMEKRLRWYWRNPSDLCPWHMDETYVKVNGRWAYLYRAVDSRGRTVDFYLSSRRNSKAAYRFLGKILNNVKKWQIPRFINTDKAPAYGRALALLKREGRCPSDVEHRQIKKPVCSFAVTTGGEIKIDSAAPAVDGPVQIRPAAIDLHVGFIHVPRAKIVIKISRIWADFFPANTSNQPI</sequence>
<reference evidence="6" key="1">
    <citation type="submission" date="2018-12" db="EMBL/GenBank/DDBJ databases">
        <authorList>
            <person name="Feng Y."/>
        </authorList>
    </citation>
    <scope>NUCLEOTIDE SEQUENCE</scope>
    <source>
        <strain evidence="6">K204</strain>
        <plasmid evidence="6">pK204_KPC</plasmid>
    </source>
</reference>
<dbReference type="Gene3D" id="3.30.420.10">
    <property type="entry name" value="Ribonuclease H-like superfamily/Ribonuclease H"/>
    <property type="match status" value="1"/>
</dbReference>
<name>A0A6G9HME6_KLEPN</name>
<keyword evidence="2" id="KW-0815">Transposition</keyword>
<evidence type="ECO:0000256" key="3">
    <source>
        <dbReference type="ARBA" id="ARBA00023125"/>
    </source>
</evidence>
<proteinExistence type="predicted"/>
<dbReference type="InterPro" id="IPR052183">
    <property type="entry name" value="IS_Transposase"/>
</dbReference>